<accession>A0A177N2S1</accession>
<protein>
    <submittedName>
        <fullName evidence="2">MxaK protein</fullName>
    </submittedName>
</protein>
<feature type="region of interest" description="Disordered" evidence="1">
    <location>
        <begin position="161"/>
        <end position="188"/>
    </location>
</feature>
<proteinExistence type="predicted"/>
<sequence>MLIRRIEHGFWWTALAAALSVALSQAWLWAGIAGQNRLIGQLLAGGDVAVEDFAHADPAVRLARAVYLRKAGRYDDALATLNLLLQQAPEALRAQARYNLGNLYLAQAQEKLGQGSVDSATPLVALAKQAYRAALGADPGFWDAKYNLEVAMRLLPEMDRIDSGNQEDDGSQKAELWTTLPGFPRGLP</sequence>
<dbReference type="Proteomes" id="UP000077857">
    <property type="component" value="Unassembled WGS sequence"/>
</dbReference>
<dbReference type="InterPro" id="IPR011990">
    <property type="entry name" value="TPR-like_helical_dom_sf"/>
</dbReference>
<evidence type="ECO:0000256" key="1">
    <source>
        <dbReference type="SAM" id="MobiDB-lite"/>
    </source>
</evidence>
<organism evidence="2 3">
    <name type="scientific">Methylomonas koyamae</name>
    <dbReference type="NCBI Taxonomy" id="702114"/>
    <lineage>
        <taxon>Bacteria</taxon>
        <taxon>Pseudomonadati</taxon>
        <taxon>Pseudomonadota</taxon>
        <taxon>Gammaproteobacteria</taxon>
        <taxon>Methylococcales</taxon>
        <taxon>Methylococcaceae</taxon>
        <taxon>Methylomonas</taxon>
    </lineage>
</organism>
<comment type="caution">
    <text evidence="2">The sequence shown here is derived from an EMBL/GenBank/DDBJ whole genome shotgun (WGS) entry which is preliminary data.</text>
</comment>
<dbReference type="OrthoDB" id="5567017at2"/>
<name>A0A177N2S1_9GAMM</name>
<dbReference type="SUPFAM" id="SSF48452">
    <property type="entry name" value="TPR-like"/>
    <property type="match status" value="1"/>
</dbReference>
<dbReference type="EMBL" id="LUUJ01000120">
    <property type="protein sequence ID" value="OAI11500.1"/>
    <property type="molecule type" value="Genomic_DNA"/>
</dbReference>
<evidence type="ECO:0000313" key="2">
    <source>
        <dbReference type="EMBL" id="OAI11500.1"/>
    </source>
</evidence>
<dbReference type="Gene3D" id="1.25.40.10">
    <property type="entry name" value="Tetratricopeptide repeat domain"/>
    <property type="match status" value="1"/>
</dbReference>
<dbReference type="RefSeq" id="WP_064042283.1">
    <property type="nucleotide sequence ID" value="NZ_LUUJ01000120.1"/>
</dbReference>
<gene>
    <name evidence="2" type="ORF">A1507_20205</name>
</gene>
<evidence type="ECO:0000313" key="3">
    <source>
        <dbReference type="Proteomes" id="UP000077857"/>
    </source>
</evidence>
<dbReference type="AlphaFoldDB" id="A0A177N2S1"/>
<reference evidence="2 3" key="1">
    <citation type="submission" date="2016-03" db="EMBL/GenBank/DDBJ databases">
        <authorList>
            <person name="Ploux O."/>
        </authorList>
    </citation>
    <scope>NUCLEOTIDE SEQUENCE [LARGE SCALE GENOMIC DNA]</scope>
    <source>
        <strain evidence="2 3">R-45378</strain>
    </source>
</reference>